<proteinExistence type="predicted"/>
<accession>A0A845B0K9</accession>
<evidence type="ECO:0000313" key="3">
    <source>
        <dbReference type="Proteomes" id="UP000431922"/>
    </source>
</evidence>
<protein>
    <submittedName>
        <fullName evidence="2">Uncharacterized protein</fullName>
    </submittedName>
</protein>
<dbReference type="EMBL" id="WTYL01000002">
    <property type="protein sequence ID" value="MXP44821.1"/>
    <property type="molecule type" value="Genomic_DNA"/>
</dbReference>
<feature type="transmembrane region" description="Helical" evidence="1">
    <location>
        <begin position="6"/>
        <end position="31"/>
    </location>
</feature>
<dbReference type="RefSeq" id="WP_160756368.1">
    <property type="nucleotide sequence ID" value="NZ_WTYL01000002.1"/>
</dbReference>
<gene>
    <name evidence="2" type="ORF">GRI65_10165</name>
</gene>
<organism evidence="2 3">
    <name type="scientific">Allopontixanthobacter sediminis</name>
    <dbReference type="NCBI Taxonomy" id="1689985"/>
    <lineage>
        <taxon>Bacteria</taxon>
        <taxon>Pseudomonadati</taxon>
        <taxon>Pseudomonadota</taxon>
        <taxon>Alphaproteobacteria</taxon>
        <taxon>Sphingomonadales</taxon>
        <taxon>Erythrobacteraceae</taxon>
        <taxon>Allopontixanthobacter</taxon>
    </lineage>
</organism>
<keyword evidence="1" id="KW-1133">Transmembrane helix</keyword>
<keyword evidence="3" id="KW-1185">Reference proteome</keyword>
<keyword evidence="1" id="KW-0812">Transmembrane</keyword>
<reference evidence="2 3" key="1">
    <citation type="submission" date="2019-12" db="EMBL/GenBank/DDBJ databases">
        <title>Genomic-based taxomic classification of the family Erythrobacteraceae.</title>
        <authorList>
            <person name="Xu L."/>
        </authorList>
    </citation>
    <scope>NUCLEOTIDE SEQUENCE [LARGE SCALE GENOMIC DNA]</scope>
    <source>
        <strain evidence="2 3">KCTC 42453</strain>
    </source>
</reference>
<evidence type="ECO:0000256" key="1">
    <source>
        <dbReference type="SAM" id="Phobius"/>
    </source>
</evidence>
<evidence type="ECO:0000313" key="2">
    <source>
        <dbReference type="EMBL" id="MXP44821.1"/>
    </source>
</evidence>
<comment type="caution">
    <text evidence="2">The sequence shown here is derived from an EMBL/GenBank/DDBJ whole genome shotgun (WGS) entry which is preliminary data.</text>
</comment>
<name>A0A845B0K9_9SPHN</name>
<sequence length="54" mass="6059">MSDVMMQLVVMILAVAQLVAFAAVIYCAIYLRDIVRTLNRLDARLVSEESADTR</sequence>
<dbReference type="AlphaFoldDB" id="A0A845B0K9"/>
<keyword evidence="1" id="KW-0472">Membrane</keyword>
<dbReference type="Proteomes" id="UP000431922">
    <property type="component" value="Unassembled WGS sequence"/>
</dbReference>